<dbReference type="AlphaFoldDB" id="A0A917LVN7"/>
<evidence type="ECO:0000256" key="5">
    <source>
        <dbReference type="SAM" id="MobiDB-lite"/>
    </source>
</evidence>
<name>A0A917LVN7_9MICC</name>
<sequence>MHPSSDTTPSGPFSPRRDENPGTSMHLKSSPSGRVPQWVVEEALEQQRHARLDPWRQRREQRRAARVTRKTARRWAKASKRRNRVWRASPAIGIGLLAVLWFGPTIFNQYALPAISPYLPNASAPPPRLTASRDPLGVPPAVADTGGYRFMDSPDPDQEMVAYDPCRPVRVVVRPDNAPPGGQQLIDEAIAEVSAATGLQIVDAGTTTEAPSNRREPYQPDRYGRQWAPVLIAWSDAAEHPDLAGDVAGLGGSTARQVDGRPFVYVTGQVVLDAPSLTAMMESPDHVRAVIMHELAHVLGLTHIDDPSQLMYGDNLGLTDFAAGDRAGLARLGAGTCVPRL</sequence>
<reference evidence="8" key="1">
    <citation type="journal article" date="2014" name="Int. J. Syst. Evol. Microbiol.">
        <title>Complete genome sequence of Corynebacterium casei LMG S-19264T (=DSM 44701T), isolated from a smear-ripened cheese.</title>
        <authorList>
            <consortium name="US DOE Joint Genome Institute (JGI-PGF)"/>
            <person name="Walter F."/>
            <person name="Albersmeier A."/>
            <person name="Kalinowski J."/>
            <person name="Ruckert C."/>
        </authorList>
    </citation>
    <scope>NUCLEOTIDE SEQUENCE</scope>
    <source>
        <strain evidence="8">CGMCC 1.12187</strain>
    </source>
</reference>
<dbReference type="Gene3D" id="3.40.390.10">
    <property type="entry name" value="Collagenase (Catalytic Domain)"/>
    <property type="match status" value="1"/>
</dbReference>
<proteinExistence type="predicted"/>
<dbReference type="InterPro" id="IPR024079">
    <property type="entry name" value="MetalloPept_cat_dom_sf"/>
</dbReference>
<comment type="caution">
    <text evidence="8">The sequence shown here is derived from an EMBL/GenBank/DDBJ whole genome shotgun (WGS) entry which is preliminary data.</text>
</comment>
<keyword evidence="3" id="KW-0378">Hydrolase</keyword>
<evidence type="ECO:0000256" key="6">
    <source>
        <dbReference type="SAM" id="Phobius"/>
    </source>
</evidence>
<dbReference type="GO" id="GO:0006508">
    <property type="term" value="P:proteolysis"/>
    <property type="evidence" value="ECO:0007669"/>
    <property type="project" value="UniProtKB-KW"/>
</dbReference>
<dbReference type="InterPro" id="IPR001818">
    <property type="entry name" value="Pept_M10_metallopeptidase"/>
</dbReference>
<dbReference type="GO" id="GO:0008270">
    <property type="term" value="F:zinc ion binding"/>
    <property type="evidence" value="ECO:0007669"/>
    <property type="project" value="InterPro"/>
</dbReference>
<feature type="compositionally biased region" description="Polar residues" evidence="5">
    <location>
        <begin position="1"/>
        <end position="11"/>
    </location>
</feature>
<evidence type="ECO:0000256" key="1">
    <source>
        <dbReference type="ARBA" id="ARBA00022670"/>
    </source>
</evidence>
<evidence type="ECO:0000256" key="2">
    <source>
        <dbReference type="ARBA" id="ARBA00022723"/>
    </source>
</evidence>
<dbReference type="GO" id="GO:0004222">
    <property type="term" value="F:metalloendopeptidase activity"/>
    <property type="evidence" value="ECO:0007669"/>
    <property type="project" value="InterPro"/>
</dbReference>
<evidence type="ECO:0000259" key="7">
    <source>
        <dbReference type="Pfam" id="PF00413"/>
    </source>
</evidence>
<evidence type="ECO:0000256" key="3">
    <source>
        <dbReference type="ARBA" id="ARBA00022801"/>
    </source>
</evidence>
<dbReference type="GO" id="GO:0031012">
    <property type="term" value="C:extracellular matrix"/>
    <property type="evidence" value="ECO:0007669"/>
    <property type="project" value="InterPro"/>
</dbReference>
<protein>
    <recommendedName>
        <fullName evidence="7">Peptidase M10 metallopeptidase domain-containing protein</fullName>
    </recommendedName>
</protein>
<evidence type="ECO:0000256" key="4">
    <source>
        <dbReference type="ARBA" id="ARBA00022833"/>
    </source>
</evidence>
<reference evidence="8" key="2">
    <citation type="submission" date="2020-09" db="EMBL/GenBank/DDBJ databases">
        <authorList>
            <person name="Sun Q."/>
            <person name="Zhou Y."/>
        </authorList>
    </citation>
    <scope>NUCLEOTIDE SEQUENCE</scope>
    <source>
        <strain evidence="8">CGMCC 1.12187</strain>
    </source>
</reference>
<keyword evidence="6" id="KW-0812">Transmembrane</keyword>
<feature type="region of interest" description="Disordered" evidence="5">
    <location>
        <begin position="1"/>
        <end position="35"/>
    </location>
</feature>
<feature type="domain" description="Peptidase M10 metallopeptidase" evidence="7">
    <location>
        <begin position="285"/>
        <end position="312"/>
    </location>
</feature>
<keyword evidence="4" id="KW-0862">Zinc</keyword>
<accession>A0A917LVN7</accession>
<keyword evidence="2" id="KW-0479">Metal-binding</keyword>
<keyword evidence="1" id="KW-0645">Protease</keyword>
<dbReference type="Proteomes" id="UP000638848">
    <property type="component" value="Unassembled WGS sequence"/>
</dbReference>
<gene>
    <name evidence="8" type="ORF">GCM10011374_21090</name>
</gene>
<feature type="compositionally biased region" description="Polar residues" evidence="5">
    <location>
        <begin position="21"/>
        <end position="32"/>
    </location>
</feature>
<feature type="transmembrane region" description="Helical" evidence="6">
    <location>
        <begin position="85"/>
        <end position="103"/>
    </location>
</feature>
<evidence type="ECO:0000313" key="8">
    <source>
        <dbReference type="EMBL" id="GGG58078.1"/>
    </source>
</evidence>
<organism evidence="8 9">
    <name type="scientific">Kocuria dechangensis</name>
    <dbReference type="NCBI Taxonomy" id="1176249"/>
    <lineage>
        <taxon>Bacteria</taxon>
        <taxon>Bacillati</taxon>
        <taxon>Actinomycetota</taxon>
        <taxon>Actinomycetes</taxon>
        <taxon>Micrococcales</taxon>
        <taxon>Micrococcaceae</taxon>
        <taxon>Kocuria</taxon>
    </lineage>
</organism>
<dbReference type="EMBL" id="BMEQ01000010">
    <property type="protein sequence ID" value="GGG58078.1"/>
    <property type="molecule type" value="Genomic_DNA"/>
</dbReference>
<keyword evidence="6" id="KW-1133">Transmembrane helix</keyword>
<dbReference type="SUPFAM" id="SSF55486">
    <property type="entry name" value="Metalloproteases ('zincins'), catalytic domain"/>
    <property type="match status" value="1"/>
</dbReference>
<keyword evidence="6" id="KW-0472">Membrane</keyword>
<keyword evidence="9" id="KW-1185">Reference proteome</keyword>
<feature type="region of interest" description="Disordered" evidence="5">
    <location>
        <begin position="129"/>
        <end position="148"/>
    </location>
</feature>
<dbReference type="Pfam" id="PF00413">
    <property type="entry name" value="Peptidase_M10"/>
    <property type="match status" value="1"/>
</dbReference>
<evidence type="ECO:0000313" key="9">
    <source>
        <dbReference type="Proteomes" id="UP000638848"/>
    </source>
</evidence>